<accession>A0A7D9LLK2</accession>
<dbReference type="Proteomes" id="UP001152795">
    <property type="component" value="Unassembled WGS sequence"/>
</dbReference>
<keyword evidence="2" id="KW-1185">Reference proteome</keyword>
<evidence type="ECO:0000313" key="1">
    <source>
        <dbReference type="EMBL" id="CAB4035755.1"/>
    </source>
</evidence>
<reference evidence="1" key="1">
    <citation type="submission" date="2020-04" db="EMBL/GenBank/DDBJ databases">
        <authorList>
            <person name="Alioto T."/>
            <person name="Alioto T."/>
            <person name="Gomez Garrido J."/>
        </authorList>
    </citation>
    <scope>NUCLEOTIDE SEQUENCE</scope>
    <source>
        <strain evidence="1">A484AB</strain>
    </source>
</reference>
<organism evidence="1 2">
    <name type="scientific">Paramuricea clavata</name>
    <name type="common">Red gorgonian</name>
    <name type="synonym">Violescent sea-whip</name>
    <dbReference type="NCBI Taxonomy" id="317549"/>
    <lineage>
        <taxon>Eukaryota</taxon>
        <taxon>Metazoa</taxon>
        <taxon>Cnidaria</taxon>
        <taxon>Anthozoa</taxon>
        <taxon>Octocorallia</taxon>
        <taxon>Malacalcyonacea</taxon>
        <taxon>Plexauridae</taxon>
        <taxon>Paramuricea</taxon>
    </lineage>
</organism>
<name>A0A7D9LLK2_PARCT</name>
<dbReference type="AlphaFoldDB" id="A0A7D9LLK2"/>
<dbReference type="OrthoDB" id="6155617at2759"/>
<dbReference type="Pfam" id="PF20231">
    <property type="entry name" value="DUF6589"/>
    <property type="match status" value="1"/>
</dbReference>
<comment type="caution">
    <text evidence="1">The sequence shown here is derived from an EMBL/GenBank/DDBJ whole genome shotgun (WGS) entry which is preliminary data.</text>
</comment>
<protein>
    <submittedName>
        <fullName evidence="1">Uncharacterized protein</fullName>
    </submittedName>
</protein>
<evidence type="ECO:0000313" key="2">
    <source>
        <dbReference type="Proteomes" id="UP001152795"/>
    </source>
</evidence>
<dbReference type="EMBL" id="CACRXK020021346">
    <property type="protein sequence ID" value="CAB4035755.1"/>
    <property type="molecule type" value="Genomic_DNA"/>
</dbReference>
<feature type="non-terminal residue" evidence="1">
    <location>
        <position position="332"/>
    </location>
</feature>
<proteinExistence type="predicted"/>
<sequence length="332" mass="38619">MLYLILTQDQLSVNDLLILCLMLTIIAAAHQFFGMSNNDDFPTENAFDNTFATRPAGERLKFLQDVVKKFLCKYVSNPKTHAIHIQNMNIIQEWEPQRNTMDRTPDGRYKCRFKGCDRTYKKDCSYRRRHEMSHDPPPKVMDSPVLLDSTWEHDIDQETKDDVNDYHCNFMSMTLLLRNFNDACHEGDGERIVRCIKFFLLYFFEDGTGGTKYCLEALHLMFQIHVSTLTPRDAQRTIWNRTVNNRGGLGNSIPLDLDLEHDNHLLKDMLRGLGSNISTTPVTRISKAFFVLTELCKKLDQELDIRTVSGEHTKKDLNKDLYQIVKVLKEEM</sequence>
<dbReference type="InterPro" id="IPR046496">
    <property type="entry name" value="DUF6589"/>
</dbReference>
<gene>
    <name evidence="1" type="ORF">PACLA_8A025603</name>
</gene>